<keyword evidence="2" id="KW-1185">Reference proteome</keyword>
<proteinExistence type="predicted"/>
<gene>
    <name evidence="1" type="ORF">Tco_0600240</name>
</gene>
<reference evidence="1" key="1">
    <citation type="journal article" date="2022" name="Int. J. Mol. Sci.">
        <title>Draft Genome of Tanacetum Coccineum: Genomic Comparison of Closely Related Tanacetum-Family Plants.</title>
        <authorList>
            <person name="Yamashiro T."/>
            <person name="Shiraishi A."/>
            <person name="Nakayama K."/>
            <person name="Satake H."/>
        </authorList>
    </citation>
    <scope>NUCLEOTIDE SEQUENCE</scope>
</reference>
<comment type="caution">
    <text evidence="1">The sequence shown here is derived from an EMBL/GenBank/DDBJ whole genome shotgun (WGS) entry which is preliminary data.</text>
</comment>
<protein>
    <submittedName>
        <fullName evidence="1">Uncharacterized protein</fullName>
    </submittedName>
</protein>
<dbReference type="EMBL" id="BQNB010008493">
    <property type="protein sequence ID" value="GJS50119.1"/>
    <property type="molecule type" value="Genomic_DNA"/>
</dbReference>
<evidence type="ECO:0000313" key="1">
    <source>
        <dbReference type="EMBL" id="GJS50119.1"/>
    </source>
</evidence>
<organism evidence="1 2">
    <name type="scientific">Tanacetum coccineum</name>
    <dbReference type="NCBI Taxonomy" id="301880"/>
    <lineage>
        <taxon>Eukaryota</taxon>
        <taxon>Viridiplantae</taxon>
        <taxon>Streptophyta</taxon>
        <taxon>Embryophyta</taxon>
        <taxon>Tracheophyta</taxon>
        <taxon>Spermatophyta</taxon>
        <taxon>Magnoliopsida</taxon>
        <taxon>eudicotyledons</taxon>
        <taxon>Gunneridae</taxon>
        <taxon>Pentapetalae</taxon>
        <taxon>asterids</taxon>
        <taxon>campanulids</taxon>
        <taxon>Asterales</taxon>
        <taxon>Asteraceae</taxon>
        <taxon>Asteroideae</taxon>
        <taxon>Anthemideae</taxon>
        <taxon>Anthemidinae</taxon>
        <taxon>Tanacetum</taxon>
    </lineage>
</organism>
<sequence length="275" mass="31315">MSSPNRSTSDIEDAFSSMNILNYTSVSSDYFPASSGSSSFNSSENSKDNMIQPVFSPFYNNPCLKDVQAFYAKELPISSPDPITPPAILTPSPVLPPSLLFDPRYFFVPEELLPPKKRICSPSSSSTTLPNPSRNQTCDLISPSSSVYTPTPPQIFEIGKCSVKMHLKHHEKQVKDILNYLEELSFHRIEKMEEGRINRMITQRNSNELKIELKRIRTQIIKLQKKRLGQKDKIAFAHYRISDLERIRLENPKLDTKLERRSLGCHLPAQNQQTS</sequence>
<name>A0ABQ4WB94_9ASTR</name>
<dbReference type="Proteomes" id="UP001151760">
    <property type="component" value="Unassembled WGS sequence"/>
</dbReference>
<reference evidence="1" key="2">
    <citation type="submission" date="2022-01" db="EMBL/GenBank/DDBJ databases">
        <authorList>
            <person name="Yamashiro T."/>
            <person name="Shiraishi A."/>
            <person name="Satake H."/>
            <person name="Nakayama K."/>
        </authorList>
    </citation>
    <scope>NUCLEOTIDE SEQUENCE</scope>
</reference>
<accession>A0ABQ4WB94</accession>
<evidence type="ECO:0000313" key="2">
    <source>
        <dbReference type="Proteomes" id="UP001151760"/>
    </source>
</evidence>